<organism evidence="1">
    <name type="scientific">freshwater metagenome</name>
    <dbReference type="NCBI Taxonomy" id="449393"/>
    <lineage>
        <taxon>unclassified sequences</taxon>
        <taxon>metagenomes</taxon>
        <taxon>ecological metagenomes</taxon>
    </lineage>
</organism>
<dbReference type="AlphaFoldDB" id="A0A6J7JN99"/>
<reference evidence="1" key="1">
    <citation type="submission" date="2020-05" db="EMBL/GenBank/DDBJ databases">
        <authorList>
            <person name="Chiriac C."/>
            <person name="Salcher M."/>
            <person name="Ghai R."/>
            <person name="Kavagutti S V."/>
        </authorList>
    </citation>
    <scope>NUCLEOTIDE SEQUENCE</scope>
</reference>
<protein>
    <submittedName>
        <fullName evidence="1">Unannotated protein</fullName>
    </submittedName>
</protein>
<dbReference type="EMBL" id="CAFBMW010000017">
    <property type="protein sequence ID" value="CAB4944876.1"/>
    <property type="molecule type" value="Genomic_DNA"/>
</dbReference>
<proteinExistence type="predicted"/>
<sequence>MVTTSRWVVVLLALLSACSTDPAAPRPPVSASSRPAPTVAPDLVRLADRFVAHAADGSASFPHRESVRLTLGGERVRAVHVASVLADRGLWTGCPPGWEGYTAASCPVAFLGPLLTARMNGASVVHEAAYDDVTCAPPRTGPLPEGRLVVLRPVPENRDCARDFALVLVADEQGRLRAIDLTLSAP</sequence>
<evidence type="ECO:0000313" key="1">
    <source>
        <dbReference type="EMBL" id="CAB4944876.1"/>
    </source>
</evidence>
<name>A0A6J7JN99_9ZZZZ</name>
<gene>
    <name evidence="1" type="ORF">UFOPK3662_02158</name>
</gene>
<accession>A0A6J7JN99</accession>
<dbReference type="PROSITE" id="PS51257">
    <property type="entry name" value="PROKAR_LIPOPROTEIN"/>
    <property type="match status" value="1"/>
</dbReference>